<dbReference type="SMART" id="SM00367">
    <property type="entry name" value="LRR_CC"/>
    <property type="match status" value="9"/>
</dbReference>
<evidence type="ECO:0000313" key="2">
    <source>
        <dbReference type="EMBL" id="CAH3115599.1"/>
    </source>
</evidence>
<comment type="caution">
    <text evidence="2">The sequence shown here is derived from an EMBL/GenBank/DDBJ whole genome shotgun (WGS) entry which is preliminary data.</text>
</comment>
<dbReference type="InterPro" id="IPR001810">
    <property type="entry name" value="F-box_dom"/>
</dbReference>
<reference evidence="2 3" key="1">
    <citation type="submission" date="2022-05" db="EMBL/GenBank/DDBJ databases">
        <authorList>
            <consortium name="Genoscope - CEA"/>
            <person name="William W."/>
        </authorList>
    </citation>
    <scope>NUCLEOTIDE SEQUENCE [LARGE SCALE GENOMIC DNA]</scope>
</reference>
<evidence type="ECO:0000259" key="1">
    <source>
        <dbReference type="PROSITE" id="PS50181"/>
    </source>
</evidence>
<name>A0ABN8NSS7_9CNID</name>
<dbReference type="Pfam" id="PF13516">
    <property type="entry name" value="LRR_6"/>
    <property type="match status" value="1"/>
</dbReference>
<dbReference type="PROSITE" id="PS50181">
    <property type="entry name" value="FBOX"/>
    <property type="match status" value="1"/>
</dbReference>
<dbReference type="Pfam" id="PF12937">
    <property type="entry name" value="F-box-like"/>
    <property type="match status" value="1"/>
</dbReference>
<dbReference type="InterPro" id="IPR006553">
    <property type="entry name" value="Leu-rich_rpt_Cys-con_subtyp"/>
</dbReference>
<dbReference type="InterPro" id="IPR032675">
    <property type="entry name" value="LRR_dom_sf"/>
</dbReference>
<evidence type="ECO:0000313" key="3">
    <source>
        <dbReference type="Proteomes" id="UP001159405"/>
    </source>
</evidence>
<feature type="domain" description="F-box" evidence="1">
    <location>
        <begin position="57"/>
        <end position="91"/>
    </location>
</feature>
<dbReference type="PANTHER" id="PTHR13318">
    <property type="entry name" value="PARTNER OF PAIRED, ISOFORM B-RELATED"/>
    <property type="match status" value="1"/>
</dbReference>
<proteinExistence type="predicted"/>
<protein>
    <recommendedName>
        <fullName evidence="1">F-box domain-containing protein</fullName>
    </recommendedName>
</protein>
<dbReference type="Proteomes" id="UP001159405">
    <property type="component" value="Unassembled WGS sequence"/>
</dbReference>
<dbReference type="Gene3D" id="3.80.10.10">
    <property type="entry name" value="Ribonuclease Inhibitor"/>
    <property type="match status" value="2"/>
</dbReference>
<keyword evidence="3" id="KW-1185">Reference proteome</keyword>
<dbReference type="EMBL" id="CALNXK010000028">
    <property type="protein sequence ID" value="CAH3115599.1"/>
    <property type="molecule type" value="Genomic_DNA"/>
</dbReference>
<organism evidence="2 3">
    <name type="scientific">Porites lobata</name>
    <dbReference type="NCBI Taxonomy" id="104759"/>
    <lineage>
        <taxon>Eukaryota</taxon>
        <taxon>Metazoa</taxon>
        <taxon>Cnidaria</taxon>
        <taxon>Anthozoa</taxon>
        <taxon>Hexacorallia</taxon>
        <taxon>Scleractinia</taxon>
        <taxon>Fungiina</taxon>
        <taxon>Poritidae</taxon>
        <taxon>Porites</taxon>
    </lineage>
</organism>
<dbReference type="SUPFAM" id="SSF52047">
    <property type="entry name" value="RNI-like"/>
    <property type="match status" value="1"/>
</dbReference>
<dbReference type="PANTHER" id="PTHR13318:SF190">
    <property type="entry name" value="PARTNER OF PAIRED, ISOFORM B"/>
    <property type="match status" value="1"/>
</dbReference>
<accession>A0ABN8NSS7</accession>
<dbReference type="InterPro" id="IPR001611">
    <property type="entry name" value="Leu-rich_rpt"/>
</dbReference>
<gene>
    <name evidence="2" type="ORF">PLOB_00023449</name>
</gene>
<sequence>MGSEVREVLEALIKKVENSEVFNGCKPDKDLDDEDVEEIIFLEDVPETNLAELTAGRSSFDDLPEELALKIFSFLTFRELCKHVAPVCRQWLCYSKCPLLRQSLSLLETYSWITSLEELSEIIRSNFPLLKHLYLQPRTELTLHGCVILAQSCPLLQSLSLSFCGQVTKDTLDQFATFCPYLRDINLEGCAVTDKCLECLECLPLKRLNTSHCTQLTDYGLKFLSTRCHQLCSLNFDGIQWITHDAIAVLVKNCQDRLEHLWLDAESMTDDTVQLITKCRRLKFFGLSFCESLTDQSLLYVQNMVNLVSLRLKKGSEFSGEALKELFVQLHPERTGNPTGLLHITVAECTNLNDAALHALAESCRYLESLDISWCWEVNDSGLDHVVKNCHRMVDMNICGAKDLRGNPLKKIPQDMPMLRQLDATQCNLVPDEMLEELVFLMPWLTVTNYYGEDVKPPKHKNRMQYFPAQEGWCQFALQTNDVRDT</sequence>